<evidence type="ECO:0008006" key="4">
    <source>
        <dbReference type="Google" id="ProtNLM"/>
    </source>
</evidence>
<dbReference type="RefSeq" id="WP_014797588.1">
    <property type="nucleotide sequence ID" value="NC_018018.1"/>
</dbReference>
<dbReference type="Proteomes" id="UP000006054">
    <property type="component" value="Chromosome"/>
</dbReference>
<dbReference type="STRING" id="880071.Fleli_1733"/>
<dbReference type="OrthoDB" id="983030at2"/>
<name>I4AJJ8_BERLS</name>
<keyword evidence="1" id="KW-0732">Signal</keyword>
<protein>
    <recommendedName>
        <fullName evidence="4">Lipocalin-like domain-containing protein</fullName>
    </recommendedName>
</protein>
<dbReference type="EMBL" id="CP003345">
    <property type="protein sequence ID" value="AFM04133.1"/>
    <property type="molecule type" value="Genomic_DNA"/>
</dbReference>
<evidence type="ECO:0000313" key="2">
    <source>
        <dbReference type="EMBL" id="AFM04133.1"/>
    </source>
</evidence>
<gene>
    <name evidence="2" type="ordered locus">Fleli_1733</name>
</gene>
<feature type="signal peptide" evidence="1">
    <location>
        <begin position="1"/>
        <end position="21"/>
    </location>
</feature>
<accession>I4AJJ8</accession>
<dbReference type="KEGG" id="fli:Fleli_1733"/>
<evidence type="ECO:0000313" key="3">
    <source>
        <dbReference type="Proteomes" id="UP000006054"/>
    </source>
</evidence>
<dbReference type="HOGENOM" id="CLU_1934923_0_0_10"/>
<sequence length="130" mass="15345" precursor="true">MKKNTLIILILSWFLIPMAFSQNNDCQSFRIGRFSLSDTTYNKEYLIVRNDSLQIETDLETGYVSTYKLIWESDCKYVLTVIDGQKDVMEFYKDRKLSIEIIELYADSYKFSAQVEGLDMVFYQIVKRAK</sequence>
<evidence type="ECO:0000256" key="1">
    <source>
        <dbReference type="SAM" id="SignalP"/>
    </source>
</evidence>
<feature type="chain" id="PRO_5003685359" description="Lipocalin-like domain-containing protein" evidence="1">
    <location>
        <begin position="22"/>
        <end position="130"/>
    </location>
</feature>
<dbReference type="AlphaFoldDB" id="I4AJJ8"/>
<dbReference type="eggNOG" id="ENOG50334VV">
    <property type="taxonomic scope" value="Bacteria"/>
</dbReference>
<reference evidence="3" key="1">
    <citation type="submission" date="2012-06" db="EMBL/GenBank/DDBJ databases">
        <title>The complete genome of Flexibacter litoralis DSM 6794.</title>
        <authorList>
            <person name="Lucas S."/>
            <person name="Copeland A."/>
            <person name="Lapidus A."/>
            <person name="Glavina del Rio T."/>
            <person name="Dalin E."/>
            <person name="Tice H."/>
            <person name="Bruce D."/>
            <person name="Goodwin L."/>
            <person name="Pitluck S."/>
            <person name="Peters L."/>
            <person name="Ovchinnikova G."/>
            <person name="Lu M."/>
            <person name="Kyrpides N."/>
            <person name="Mavromatis K."/>
            <person name="Ivanova N."/>
            <person name="Brettin T."/>
            <person name="Detter J.C."/>
            <person name="Han C."/>
            <person name="Larimer F."/>
            <person name="Land M."/>
            <person name="Hauser L."/>
            <person name="Markowitz V."/>
            <person name="Cheng J.-F."/>
            <person name="Hugenholtz P."/>
            <person name="Woyke T."/>
            <person name="Wu D."/>
            <person name="Spring S."/>
            <person name="Lang E."/>
            <person name="Kopitz M."/>
            <person name="Brambilla E."/>
            <person name="Klenk H.-P."/>
            <person name="Eisen J.A."/>
        </authorList>
    </citation>
    <scope>NUCLEOTIDE SEQUENCE [LARGE SCALE GENOMIC DNA]</scope>
    <source>
        <strain evidence="3">ATCC 23117 / DSM 6794 / NBRC 15988 / NCIMB 1366 / Sio-4</strain>
    </source>
</reference>
<organism evidence="2 3">
    <name type="scientific">Bernardetia litoralis (strain ATCC 23117 / DSM 6794 / NBRC 15988 / NCIMB 1366 / Fx l1 / Sio-4)</name>
    <name type="common">Flexibacter litoralis</name>
    <dbReference type="NCBI Taxonomy" id="880071"/>
    <lineage>
        <taxon>Bacteria</taxon>
        <taxon>Pseudomonadati</taxon>
        <taxon>Bacteroidota</taxon>
        <taxon>Cytophagia</taxon>
        <taxon>Cytophagales</taxon>
        <taxon>Bernardetiaceae</taxon>
        <taxon>Bernardetia</taxon>
    </lineage>
</organism>
<proteinExistence type="predicted"/>
<keyword evidence="3" id="KW-1185">Reference proteome</keyword>